<dbReference type="Pfam" id="PF02537">
    <property type="entry name" value="CRCB"/>
    <property type="match status" value="1"/>
</dbReference>
<dbReference type="RefSeq" id="WP_100365548.1">
    <property type="nucleotide sequence ID" value="NZ_PGFF01000001.1"/>
</dbReference>
<feature type="transmembrane region" description="Helical" evidence="10">
    <location>
        <begin position="65"/>
        <end position="83"/>
    </location>
</feature>
<keyword evidence="12" id="KW-1185">Reference proteome</keyword>
<keyword evidence="10" id="KW-0406">Ion transport</keyword>
<evidence type="ECO:0000256" key="5">
    <source>
        <dbReference type="ARBA" id="ARBA00023136"/>
    </source>
</evidence>
<evidence type="ECO:0000256" key="9">
    <source>
        <dbReference type="ARBA" id="ARBA00049940"/>
    </source>
</evidence>
<evidence type="ECO:0000313" key="12">
    <source>
        <dbReference type="Proteomes" id="UP000228758"/>
    </source>
</evidence>
<name>A0A2M9CNN1_9MICO</name>
<comment type="subcellular location">
    <subcellularLocation>
        <location evidence="1 10">Cell membrane</location>
        <topology evidence="1 10">Multi-pass membrane protein</topology>
    </subcellularLocation>
</comment>
<dbReference type="InterPro" id="IPR003691">
    <property type="entry name" value="FluC"/>
</dbReference>
<comment type="activity regulation">
    <text evidence="10">Na(+) is not transported, but it plays an essential structural role and its presence is essential for fluoride channel function.</text>
</comment>
<evidence type="ECO:0000256" key="7">
    <source>
        <dbReference type="ARBA" id="ARBA00035120"/>
    </source>
</evidence>
<comment type="caution">
    <text evidence="11">The sequence shown here is derived from an EMBL/GenBank/DDBJ whole genome shotgun (WGS) entry which is preliminary data.</text>
</comment>
<dbReference type="GO" id="GO:0005886">
    <property type="term" value="C:plasma membrane"/>
    <property type="evidence" value="ECO:0007669"/>
    <property type="project" value="UniProtKB-SubCell"/>
</dbReference>
<dbReference type="GO" id="GO:0062054">
    <property type="term" value="F:fluoride channel activity"/>
    <property type="evidence" value="ECO:0007669"/>
    <property type="project" value="UniProtKB-UniRule"/>
</dbReference>
<proteinExistence type="inferred from homology"/>
<organism evidence="11 12">
    <name type="scientific">Diaminobutyricimonas aerilata</name>
    <dbReference type="NCBI Taxonomy" id="1162967"/>
    <lineage>
        <taxon>Bacteria</taxon>
        <taxon>Bacillati</taxon>
        <taxon>Actinomycetota</taxon>
        <taxon>Actinomycetes</taxon>
        <taxon>Micrococcales</taxon>
        <taxon>Microbacteriaceae</taxon>
        <taxon>Diaminobutyricimonas</taxon>
    </lineage>
</organism>
<sequence>MTAWAAVAAVLAGGVAAVIRYGVTLAFAGRFLPWAVLVVNVVGSALGGAVVALSSMGGMDAGLRLVVLGGVAGGLTTFSTWSVETVQLARSGRYWIAVGNVAVNLAAGLTAASVAWNVTTAILLFPMGRA</sequence>
<evidence type="ECO:0000256" key="6">
    <source>
        <dbReference type="ARBA" id="ARBA00023303"/>
    </source>
</evidence>
<comment type="catalytic activity">
    <reaction evidence="8">
        <text>fluoride(in) = fluoride(out)</text>
        <dbReference type="Rhea" id="RHEA:76159"/>
        <dbReference type="ChEBI" id="CHEBI:17051"/>
    </reaction>
    <physiologicalReaction direction="left-to-right" evidence="8">
        <dbReference type="Rhea" id="RHEA:76160"/>
    </physiologicalReaction>
</comment>
<dbReference type="GO" id="GO:0046872">
    <property type="term" value="F:metal ion binding"/>
    <property type="evidence" value="ECO:0007669"/>
    <property type="project" value="UniProtKB-KW"/>
</dbReference>
<keyword evidence="10" id="KW-0813">Transport</keyword>
<gene>
    <name evidence="10" type="primary">fluC</name>
    <name evidence="10" type="synonym">crcB</name>
    <name evidence="11" type="ORF">CLV46_3056</name>
</gene>
<comment type="function">
    <text evidence="9 10">Fluoride-specific ion channel. Important for reducing fluoride concentration in the cell, thus reducing its toxicity.</text>
</comment>
<dbReference type="Proteomes" id="UP000228758">
    <property type="component" value="Unassembled WGS sequence"/>
</dbReference>
<dbReference type="PANTHER" id="PTHR28259">
    <property type="entry name" value="FLUORIDE EXPORT PROTEIN 1-RELATED"/>
    <property type="match status" value="1"/>
</dbReference>
<evidence type="ECO:0000256" key="2">
    <source>
        <dbReference type="ARBA" id="ARBA00022475"/>
    </source>
</evidence>
<evidence type="ECO:0000256" key="1">
    <source>
        <dbReference type="ARBA" id="ARBA00004651"/>
    </source>
</evidence>
<comment type="similarity">
    <text evidence="7 10">Belongs to the fluoride channel Fluc/FEX (TC 1.A.43) family.</text>
</comment>
<dbReference type="GO" id="GO:0140114">
    <property type="term" value="P:cellular detoxification of fluoride"/>
    <property type="evidence" value="ECO:0007669"/>
    <property type="project" value="UniProtKB-UniRule"/>
</dbReference>
<dbReference type="EMBL" id="PGFF01000001">
    <property type="protein sequence ID" value="PJJ73464.1"/>
    <property type="molecule type" value="Genomic_DNA"/>
</dbReference>
<evidence type="ECO:0000256" key="10">
    <source>
        <dbReference type="HAMAP-Rule" id="MF_00454"/>
    </source>
</evidence>
<reference evidence="11 12" key="1">
    <citation type="submission" date="2017-11" db="EMBL/GenBank/DDBJ databases">
        <title>Genomic Encyclopedia of Archaeal and Bacterial Type Strains, Phase II (KMG-II): From Individual Species to Whole Genera.</title>
        <authorList>
            <person name="Goeker M."/>
        </authorList>
    </citation>
    <scope>NUCLEOTIDE SEQUENCE [LARGE SCALE GENOMIC DNA]</scope>
    <source>
        <strain evidence="11 12">DSM 27393</strain>
    </source>
</reference>
<feature type="transmembrane region" description="Helical" evidence="10">
    <location>
        <begin position="103"/>
        <end position="125"/>
    </location>
</feature>
<keyword evidence="10" id="KW-0915">Sodium</keyword>
<feature type="binding site" evidence="10">
    <location>
        <position position="76"/>
    </location>
    <ligand>
        <name>Na(+)</name>
        <dbReference type="ChEBI" id="CHEBI:29101"/>
        <note>structural</note>
    </ligand>
</feature>
<keyword evidence="10" id="KW-0479">Metal-binding</keyword>
<feature type="binding site" evidence="10">
    <location>
        <position position="73"/>
    </location>
    <ligand>
        <name>Na(+)</name>
        <dbReference type="ChEBI" id="CHEBI:29101"/>
        <note>structural</note>
    </ligand>
</feature>
<accession>A0A2M9CNN1</accession>
<protein>
    <recommendedName>
        <fullName evidence="10">Fluoride-specific ion channel FluC</fullName>
    </recommendedName>
</protein>
<dbReference type="AlphaFoldDB" id="A0A2M9CNN1"/>
<evidence type="ECO:0000256" key="8">
    <source>
        <dbReference type="ARBA" id="ARBA00035585"/>
    </source>
</evidence>
<keyword evidence="5 10" id="KW-0472">Membrane</keyword>
<dbReference type="PANTHER" id="PTHR28259:SF1">
    <property type="entry name" value="FLUORIDE EXPORT PROTEIN 1-RELATED"/>
    <property type="match status" value="1"/>
</dbReference>
<keyword evidence="3 10" id="KW-0812">Transmembrane</keyword>
<evidence type="ECO:0000313" key="11">
    <source>
        <dbReference type="EMBL" id="PJJ73464.1"/>
    </source>
</evidence>
<evidence type="ECO:0000256" key="3">
    <source>
        <dbReference type="ARBA" id="ARBA00022692"/>
    </source>
</evidence>
<evidence type="ECO:0000256" key="4">
    <source>
        <dbReference type="ARBA" id="ARBA00022989"/>
    </source>
</evidence>
<keyword evidence="4 10" id="KW-1133">Transmembrane helix</keyword>
<feature type="transmembrane region" description="Helical" evidence="10">
    <location>
        <begin position="32"/>
        <end position="53"/>
    </location>
</feature>
<keyword evidence="2 10" id="KW-1003">Cell membrane</keyword>
<keyword evidence="6 10" id="KW-0407">Ion channel</keyword>
<dbReference type="HAMAP" id="MF_00454">
    <property type="entry name" value="FluC"/>
    <property type="match status" value="1"/>
</dbReference>